<dbReference type="EMBL" id="AOIT01000034">
    <property type="protein sequence ID" value="ELZ21220.1"/>
    <property type="molecule type" value="Genomic_DNA"/>
</dbReference>
<evidence type="ECO:0000313" key="2">
    <source>
        <dbReference type="EMBL" id="ELZ21220.1"/>
    </source>
</evidence>
<dbReference type="SUPFAM" id="SSF55729">
    <property type="entry name" value="Acyl-CoA N-acyltransferases (Nat)"/>
    <property type="match status" value="1"/>
</dbReference>
<dbReference type="RefSeq" id="WP_008011930.1">
    <property type="nucleotide sequence ID" value="NZ_AOIT01000034.1"/>
</dbReference>
<gene>
    <name evidence="2" type="ORF">C476_08623</name>
</gene>
<dbReference type="OrthoDB" id="140543at2157"/>
<dbReference type="InterPro" id="IPR038740">
    <property type="entry name" value="BioF2-like_GNAT_dom"/>
</dbReference>
<evidence type="ECO:0000259" key="1">
    <source>
        <dbReference type="Pfam" id="PF13480"/>
    </source>
</evidence>
<sequence>MDVNRIGLEAWREALPADGYEVFHDPDALAVLDDHTDAELQLYGAYKGQQAVGLLPVFVSERSIGRTVLSPPVSFSVPRLGPVIDPNSPKRRKQERINQQLAEAVIETVGIDTRTTLFRMSCPIGYTDPRPYEWQDLSLTPRFTYIIDLEETTLENVLQRFSKSLRREMRKRDDIDLSIETEGIDAAMRIYEDVVAQYREYDDPAPLSRSFLQNLLSSLDDDCWRVYVARTPDGDYKSGVITLYSPDLAYFWQGGVSASYDGISVNSLLHRTIIEDICTDPQLESVTGYDLVGANTERLCEYKAKFNSDLRQYYVVESAGLEMSLAKSAYQTLASIK</sequence>
<dbReference type="STRING" id="1230457.C476_08623"/>
<dbReference type="InterPro" id="IPR050644">
    <property type="entry name" value="PG_Glycine_Bridge_Synth"/>
</dbReference>
<dbReference type="PATRIC" id="fig|1230457.4.peg.1733"/>
<dbReference type="PANTHER" id="PTHR36174:SF1">
    <property type="entry name" value="LIPID II:GLYCINE GLYCYLTRANSFERASE"/>
    <property type="match status" value="1"/>
</dbReference>
<reference evidence="2 3" key="1">
    <citation type="journal article" date="2014" name="PLoS Genet.">
        <title>Phylogenetically driven sequencing of extremely halophilic archaea reveals strategies for static and dynamic osmo-response.</title>
        <authorList>
            <person name="Becker E.A."/>
            <person name="Seitzer P.M."/>
            <person name="Tritt A."/>
            <person name="Larsen D."/>
            <person name="Krusor M."/>
            <person name="Yao A.I."/>
            <person name="Wu D."/>
            <person name="Madern D."/>
            <person name="Eisen J.A."/>
            <person name="Darling A.E."/>
            <person name="Facciotti M.T."/>
        </authorList>
    </citation>
    <scope>NUCLEOTIDE SEQUENCE [LARGE SCALE GENOMIC DNA]</scope>
    <source>
        <strain evidence="2 3">JCM 13563</strain>
    </source>
</reference>
<dbReference type="eggNOG" id="arCOG03320">
    <property type="taxonomic scope" value="Archaea"/>
</dbReference>
<feature type="domain" description="BioF2-like acetyltransferase" evidence="1">
    <location>
        <begin position="160"/>
        <end position="303"/>
    </location>
</feature>
<comment type="caution">
    <text evidence="2">The sequence shown here is derived from an EMBL/GenBank/DDBJ whole genome shotgun (WGS) entry which is preliminary data.</text>
</comment>
<dbReference type="InterPro" id="IPR016181">
    <property type="entry name" value="Acyl_CoA_acyltransferase"/>
</dbReference>
<protein>
    <recommendedName>
        <fullName evidence="1">BioF2-like acetyltransferase domain-containing protein</fullName>
    </recommendedName>
</protein>
<dbReference type="PANTHER" id="PTHR36174">
    <property type="entry name" value="LIPID II:GLYCINE GLYCYLTRANSFERASE"/>
    <property type="match status" value="1"/>
</dbReference>
<dbReference type="Pfam" id="PF13480">
    <property type="entry name" value="Acetyltransf_6"/>
    <property type="match status" value="1"/>
</dbReference>
<dbReference type="Gene3D" id="3.40.630.30">
    <property type="match status" value="1"/>
</dbReference>
<dbReference type="Proteomes" id="UP000011615">
    <property type="component" value="Unassembled WGS sequence"/>
</dbReference>
<keyword evidence="3" id="KW-1185">Reference proteome</keyword>
<proteinExistence type="predicted"/>
<dbReference type="AlphaFoldDB" id="M0CD94"/>
<evidence type="ECO:0000313" key="3">
    <source>
        <dbReference type="Proteomes" id="UP000011615"/>
    </source>
</evidence>
<organism evidence="2 3">
    <name type="scientific">Natrinema limicola JCM 13563</name>
    <dbReference type="NCBI Taxonomy" id="1230457"/>
    <lineage>
        <taxon>Archaea</taxon>
        <taxon>Methanobacteriati</taxon>
        <taxon>Methanobacteriota</taxon>
        <taxon>Stenosarchaea group</taxon>
        <taxon>Halobacteria</taxon>
        <taxon>Halobacteriales</taxon>
        <taxon>Natrialbaceae</taxon>
        <taxon>Natrinema</taxon>
    </lineage>
</organism>
<accession>M0CD94</accession>
<name>M0CD94_9EURY</name>